<dbReference type="FunFam" id="2.60.120.590:FF:000004">
    <property type="entry name" value="DNA oxidative demethylase ALKBH2"/>
    <property type="match status" value="1"/>
</dbReference>
<keyword evidence="11" id="KW-1185">Reference proteome</keyword>
<evidence type="ECO:0000256" key="4">
    <source>
        <dbReference type="ARBA" id="ARBA00022842"/>
    </source>
</evidence>
<keyword evidence="6" id="KW-0560">Oxidoreductase</keyword>
<evidence type="ECO:0000256" key="8">
    <source>
        <dbReference type="ARBA" id="ARBA00023204"/>
    </source>
</evidence>
<evidence type="ECO:0000313" key="11">
    <source>
        <dbReference type="Proteomes" id="UP000464657"/>
    </source>
</evidence>
<reference evidence="10 11" key="1">
    <citation type="journal article" date="2013" name="Int. J. Syst. Evol. Microbiol.">
        <title>Kordia antarctica sp. nov., isolated from Antarctic seawater.</title>
        <authorList>
            <person name="Baek K."/>
            <person name="Choi A."/>
            <person name="Kang I."/>
            <person name="Lee K."/>
            <person name="Cho J.C."/>
        </authorList>
    </citation>
    <scope>NUCLEOTIDE SEQUENCE [LARGE SCALE GENOMIC DNA]</scope>
    <source>
        <strain evidence="10 11">IMCC3317</strain>
    </source>
</reference>
<name>A0A7L4ZQ70_9FLAO</name>
<keyword evidence="3" id="KW-0227">DNA damage</keyword>
<evidence type="ECO:0000256" key="6">
    <source>
        <dbReference type="ARBA" id="ARBA00023002"/>
    </source>
</evidence>
<dbReference type="KEGG" id="kan:IMCC3317_41850"/>
<keyword evidence="4" id="KW-0460">Magnesium</keyword>
<evidence type="ECO:0000256" key="1">
    <source>
        <dbReference type="ARBA" id="ARBA00001954"/>
    </source>
</evidence>
<dbReference type="OrthoDB" id="190276at2"/>
<dbReference type="AlphaFoldDB" id="A0A7L4ZQ70"/>
<dbReference type="GO" id="GO:0016787">
    <property type="term" value="F:hydrolase activity"/>
    <property type="evidence" value="ECO:0007669"/>
    <property type="project" value="UniProtKB-ARBA"/>
</dbReference>
<dbReference type="GO" id="GO:0046872">
    <property type="term" value="F:metal ion binding"/>
    <property type="evidence" value="ECO:0007669"/>
    <property type="project" value="UniProtKB-KW"/>
</dbReference>
<evidence type="ECO:0000256" key="3">
    <source>
        <dbReference type="ARBA" id="ARBA00022763"/>
    </source>
</evidence>
<evidence type="ECO:0000256" key="7">
    <source>
        <dbReference type="ARBA" id="ARBA00023004"/>
    </source>
</evidence>
<dbReference type="SUPFAM" id="SSF51197">
    <property type="entry name" value="Clavaminate synthase-like"/>
    <property type="match status" value="1"/>
</dbReference>
<dbReference type="RefSeq" id="WP_160131315.1">
    <property type="nucleotide sequence ID" value="NZ_CP019288.1"/>
</dbReference>
<dbReference type="InterPro" id="IPR027450">
    <property type="entry name" value="AlkB-like"/>
</dbReference>
<keyword evidence="2" id="KW-0479">Metal-binding</keyword>
<dbReference type="Gene3D" id="2.60.120.590">
    <property type="entry name" value="Alpha-ketoglutarate-dependent dioxygenase AlkB-like"/>
    <property type="match status" value="1"/>
</dbReference>
<protein>
    <recommendedName>
        <fullName evidence="9">Fe2OG dioxygenase domain-containing protein</fullName>
    </recommendedName>
</protein>
<feature type="domain" description="Fe2OG dioxygenase" evidence="9">
    <location>
        <begin position="105"/>
        <end position="203"/>
    </location>
</feature>
<dbReference type="GO" id="GO:0051213">
    <property type="term" value="F:dioxygenase activity"/>
    <property type="evidence" value="ECO:0007669"/>
    <property type="project" value="UniProtKB-KW"/>
</dbReference>
<dbReference type="GO" id="GO:0006307">
    <property type="term" value="P:DNA alkylation repair"/>
    <property type="evidence" value="ECO:0007669"/>
    <property type="project" value="InterPro"/>
</dbReference>
<evidence type="ECO:0000256" key="2">
    <source>
        <dbReference type="ARBA" id="ARBA00022723"/>
    </source>
</evidence>
<evidence type="ECO:0000313" key="10">
    <source>
        <dbReference type="EMBL" id="QHI38785.1"/>
    </source>
</evidence>
<dbReference type="PANTHER" id="PTHR31212:SF4">
    <property type="entry name" value="ALPHA-KETOGLUTARATE-DEPENDENT DIOXYGENASE ALKB HOMOLOG 3"/>
    <property type="match status" value="1"/>
</dbReference>
<dbReference type="GO" id="GO:0032451">
    <property type="term" value="F:demethylase activity"/>
    <property type="evidence" value="ECO:0007669"/>
    <property type="project" value="UniProtKB-ARBA"/>
</dbReference>
<dbReference type="PANTHER" id="PTHR31212">
    <property type="entry name" value="ALPHA-KETOGLUTARATE-DEPENDENT DIOXYGENASE ALKB HOMOLOG 3"/>
    <property type="match status" value="1"/>
</dbReference>
<sequence>MNEFSLFSDKTPQQLHLPNADIIYYPNFIASAEATQLYEMLQKETPWQQDDIKVFGKVYAQPRLTALYGTNQKSYSYSSIEMIPHPLTSTLVELKKIVDETCNADFTTLLLNYYRNGKDSNGWHADNEKELGKNPIIASLSFGHERYFHLKHRTDKSLKNKLLLQHGSLLLMKGETQHHWLHQIPKTAKQIQGRINITFRIIP</sequence>
<dbReference type="EMBL" id="CP019288">
    <property type="protein sequence ID" value="QHI38785.1"/>
    <property type="molecule type" value="Genomic_DNA"/>
</dbReference>
<organism evidence="10 11">
    <name type="scientific">Kordia antarctica</name>
    <dbReference type="NCBI Taxonomy" id="1218801"/>
    <lineage>
        <taxon>Bacteria</taxon>
        <taxon>Pseudomonadati</taxon>
        <taxon>Bacteroidota</taxon>
        <taxon>Flavobacteriia</taxon>
        <taxon>Flavobacteriales</taxon>
        <taxon>Flavobacteriaceae</taxon>
        <taxon>Kordia</taxon>
    </lineage>
</organism>
<keyword evidence="7" id="KW-0408">Iron</keyword>
<dbReference type="InterPro" id="IPR037151">
    <property type="entry name" value="AlkB-like_sf"/>
</dbReference>
<dbReference type="InterPro" id="IPR032854">
    <property type="entry name" value="ALKBH3"/>
</dbReference>
<dbReference type="PROSITE" id="PS51471">
    <property type="entry name" value="FE2OG_OXY"/>
    <property type="match status" value="1"/>
</dbReference>
<evidence type="ECO:0000259" key="9">
    <source>
        <dbReference type="PROSITE" id="PS51471"/>
    </source>
</evidence>
<dbReference type="GO" id="GO:0140097">
    <property type="term" value="F:catalytic activity, acting on DNA"/>
    <property type="evidence" value="ECO:0007669"/>
    <property type="project" value="UniProtKB-ARBA"/>
</dbReference>
<dbReference type="Proteomes" id="UP000464657">
    <property type="component" value="Chromosome"/>
</dbReference>
<keyword evidence="5" id="KW-0223">Dioxygenase</keyword>
<keyword evidence="8" id="KW-0234">DNA repair</keyword>
<gene>
    <name evidence="10" type="ORF">IMCC3317_41850</name>
</gene>
<accession>A0A7L4ZQ70</accession>
<dbReference type="InterPro" id="IPR005123">
    <property type="entry name" value="Oxoglu/Fe-dep_dioxygenase_dom"/>
</dbReference>
<comment type="cofactor">
    <cofactor evidence="1">
        <name>Fe(2+)</name>
        <dbReference type="ChEBI" id="CHEBI:29033"/>
    </cofactor>
</comment>
<dbReference type="GO" id="GO:0016705">
    <property type="term" value="F:oxidoreductase activity, acting on paired donors, with incorporation or reduction of molecular oxygen"/>
    <property type="evidence" value="ECO:0007669"/>
    <property type="project" value="UniProtKB-ARBA"/>
</dbReference>
<dbReference type="Pfam" id="PF13532">
    <property type="entry name" value="2OG-FeII_Oxy_2"/>
    <property type="match status" value="1"/>
</dbReference>
<proteinExistence type="predicted"/>
<evidence type="ECO:0000256" key="5">
    <source>
        <dbReference type="ARBA" id="ARBA00022964"/>
    </source>
</evidence>